<accession>A0A2V5LUA0</accession>
<feature type="transmembrane region" description="Helical" evidence="1">
    <location>
        <begin position="41"/>
        <end position="60"/>
    </location>
</feature>
<keyword evidence="1" id="KW-0812">Transmembrane</keyword>
<name>A0A2V5LUA0_9MICC</name>
<keyword evidence="3" id="KW-1185">Reference proteome</keyword>
<protein>
    <submittedName>
        <fullName evidence="2">Uncharacterized protein</fullName>
    </submittedName>
</protein>
<sequence>MFGVGGTDLFGTVVMAAPPTARNVYLFSSRFHTPSGAVRDVIFLSSLLSLPVIAVNAVLLG</sequence>
<comment type="caution">
    <text evidence="2">The sequence shown here is derived from an EMBL/GenBank/DDBJ whole genome shotgun (WGS) entry which is preliminary data.</text>
</comment>
<dbReference type="Proteomes" id="UP000247832">
    <property type="component" value="Unassembled WGS sequence"/>
</dbReference>
<evidence type="ECO:0000313" key="2">
    <source>
        <dbReference type="EMBL" id="PYI66907.1"/>
    </source>
</evidence>
<evidence type="ECO:0000256" key="1">
    <source>
        <dbReference type="SAM" id="Phobius"/>
    </source>
</evidence>
<reference evidence="2 3" key="1">
    <citation type="submission" date="2018-05" db="EMBL/GenBank/DDBJ databases">
        <title>Genetic diversity of glacier-inhabiting Cryobacterium bacteria in China and description of Cryobacterium mengkeensis sp. nov. and Arthrobacter glacialis sp. nov.</title>
        <authorList>
            <person name="Liu Q."/>
            <person name="Xin Y.-H."/>
        </authorList>
    </citation>
    <scope>NUCLEOTIDE SEQUENCE [LARGE SCALE GENOMIC DNA]</scope>
    <source>
        <strain evidence="2 3">LI2</strain>
    </source>
</reference>
<evidence type="ECO:0000313" key="3">
    <source>
        <dbReference type="Proteomes" id="UP000247832"/>
    </source>
</evidence>
<keyword evidence="1" id="KW-0472">Membrane</keyword>
<organism evidence="2 3">
    <name type="scientific">Arthrobacter livingstonensis</name>
    <dbReference type="NCBI Taxonomy" id="670078"/>
    <lineage>
        <taxon>Bacteria</taxon>
        <taxon>Bacillati</taxon>
        <taxon>Actinomycetota</taxon>
        <taxon>Actinomycetes</taxon>
        <taxon>Micrococcales</taxon>
        <taxon>Micrococcaceae</taxon>
        <taxon>Arthrobacter</taxon>
    </lineage>
</organism>
<dbReference type="AlphaFoldDB" id="A0A2V5LUA0"/>
<dbReference type="EMBL" id="QJVD01000012">
    <property type="protein sequence ID" value="PYI66907.1"/>
    <property type="molecule type" value="Genomic_DNA"/>
</dbReference>
<proteinExistence type="predicted"/>
<gene>
    <name evidence="2" type="ORF">CVV68_12490</name>
</gene>
<keyword evidence="1" id="KW-1133">Transmembrane helix</keyword>